<reference evidence="5 6" key="1">
    <citation type="journal article" date="2016" name="Nat. Commun.">
        <title>Thousands of microbial genomes shed light on interconnected biogeochemical processes in an aquifer system.</title>
        <authorList>
            <person name="Anantharaman K."/>
            <person name="Brown C.T."/>
            <person name="Hug L.A."/>
            <person name="Sharon I."/>
            <person name="Castelle C.J."/>
            <person name="Probst A.J."/>
            <person name="Thomas B.C."/>
            <person name="Singh A."/>
            <person name="Wilkins M.J."/>
            <person name="Karaoz U."/>
            <person name="Brodie E.L."/>
            <person name="Williams K.H."/>
            <person name="Hubbard S.S."/>
            <person name="Banfield J.F."/>
        </authorList>
    </citation>
    <scope>NUCLEOTIDE SEQUENCE [LARGE SCALE GENOMIC DNA]</scope>
</reference>
<proteinExistence type="inferred from homology"/>
<dbReference type="InterPro" id="IPR005822">
    <property type="entry name" value="Ribosomal_uL13"/>
</dbReference>
<dbReference type="InterPro" id="IPR005823">
    <property type="entry name" value="Ribosomal_uL13_bac-type"/>
</dbReference>
<dbReference type="InterPro" id="IPR036899">
    <property type="entry name" value="Ribosomal_uL13_sf"/>
</dbReference>
<evidence type="ECO:0000313" key="6">
    <source>
        <dbReference type="Proteomes" id="UP000178413"/>
    </source>
</evidence>
<dbReference type="EMBL" id="MHRM01000014">
    <property type="protein sequence ID" value="OHA23978.1"/>
    <property type="molecule type" value="Genomic_DNA"/>
</dbReference>
<dbReference type="PIRSF" id="PIRSF002181">
    <property type="entry name" value="Ribosomal_L13"/>
    <property type="match status" value="1"/>
</dbReference>
<dbReference type="GO" id="GO:1990904">
    <property type="term" value="C:ribonucleoprotein complex"/>
    <property type="evidence" value="ECO:0007669"/>
    <property type="project" value="UniProtKB-KW"/>
</dbReference>
<sequence length="114" mass="13004">MKYIIDAANKKIGRVASQAASYLLGKKDITFAKNIVSDTTVEIINTDRADITARKKLSDIYVTYTGHRGGLKQEILGELINRRGLGEVFYRAIYRMLPDNKLRDRRMKNLIIKS</sequence>
<keyword evidence="2" id="KW-0689">Ribosomal protein</keyword>
<dbReference type="Proteomes" id="UP000178413">
    <property type="component" value="Unassembled WGS sequence"/>
</dbReference>
<evidence type="ECO:0000256" key="3">
    <source>
        <dbReference type="ARBA" id="ARBA00023274"/>
    </source>
</evidence>
<dbReference type="SUPFAM" id="SSF52161">
    <property type="entry name" value="Ribosomal protein L13"/>
    <property type="match status" value="1"/>
</dbReference>
<name>A0A1G2MJE4_9BACT</name>
<evidence type="ECO:0000256" key="2">
    <source>
        <dbReference type="ARBA" id="ARBA00022980"/>
    </source>
</evidence>
<dbReference type="AlphaFoldDB" id="A0A1G2MJE4"/>
<keyword evidence="3" id="KW-0687">Ribonucleoprotein</keyword>
<dbReference type="GO" id="GO:0003735">
    <property type="term" value="F:structural constituent of ribosome"/>
    <property type="evidence" value="ECO:0007669"/>
    <property type="project" value="InterPro"/>
</dbReference>
<dbReference type="GO" id="GO:0003729">
    <property type="term" value="F:mRNA binding"/>
    <property type="evidence" value="ECO:0007669"/>
    <property type="project" value="TreeGrafter"/>
</dbReference>
<evidence type="ECO:0000256" key="4">
    <source>
        <dbReference type="ARBA" id="ARBA00035499"/>
    </source>
</evidence>
<dbReference type="STRING" id="1802308.A3D50_02095"/>
<dbReference type="GO" id="GO:0017148">
    <property type="term" value="P:negative regulation of translation"/>
    <property type="evidence" value="ECO:0007669"/>
    <property type="project" value="TreeGrafter"/>
</dbReference>
<organism evidence="5 6">
    <name type="scientific">Candidatus Taylorbacteria bacterium RIFCSPHIGHO2_02_FULL_44_12</name>
    <dbReference type="NCBI Taxonomy" id="1802308"/>
    <lineage>
        <taxon>Bacteria</taxon>
        <taxon>Candidatus Tayloriibacteriota</taxon>
    </lineage>
</organism>
<comment type="caution">
    <text evidence="5">The sequence shown here is derived from an EMBL/GenBank/DDBJ whole genome shotgun (WGS) entry which is preliminary data.</text>
</comment>
<dbReference type="GO" id="GO:0006412">
    <property type="term" value="P:translation"/>
    <property type="evidence" value="ECO:0007669"/>
    <property type="project" value="InterPro"/>
</dbReference>
<gene>
    <name evidence="5" type="ORF">A3D50_02095</name>
</gene>
<dbReference type="Gene3D" id="3.90.1180.10">
    <property type="entry name" value="Ribosomal protein L13"/>
    <property type="match status" value="1"/>
</dbReference>
<comment type="similarity">
    <text evidence="1">Belongs to the universal ribosomal protein uL13 family.</text>
</comment>
<dbReference type="CDD" id="cd00392">
    <property type="entry name" value="Ribosomal_L13"/>
    <property type="match status" value="1"/>
</dbReference>
<dbReference type="GO" id="GO:0005840">
    <property type="term" value="C:ribosome"/>
    <property type="evidence" value="ECO:0007669"/>
    <property type="project" value="UniProtKB-KW"/>
</dbReference>
<protein>
    <recommendedName>
        <fullName evidence="4">50S ribosomal protein L13</fullName>
    </recommendedName>
</protein>
<evidence type="ECO:0000256" key="1">
    <source>
        <dbReference type="ARBA" id="ARBA00006227"/>
    </source>
</evidence>
<dbReference type="Pfam" id="PF00572">
    <property type="entry name" value="Ribosomal_L13"/>
    <property type="match status" value="1"/>
</dbReference>
<evidence type="ECO:0000313" key="5">
    <source>
        <dbReference type="EMBL" id="OHA23978.1"/>
    </source>
</evidence>
<dbReference type="PANTHER" id="PTHR11545:SF2">
    <property type="entry name" value="LARGE RIBOSOMAL SUBUNIT PROTEIN UL13M"/>
    <property type="match status" value="1"/>
</dbReference>
<accession>A0A1G2MJE4</accession>
<dbReference type="PANTHER" id="PTHR11545">
    <property type="entry name" value="RIBOSOMAL PROTEIN L13"/>
    <property type="match status" value="1"/>
</dbReference>